<dbReference type="Pfam" id="PF25372">
    <property type="entry name" value="DUF7885"/>
    <property type="match status" value="1"/>
</dbReference>
<dbReference type="AlphaFoldDB" id="G7KTX6"/>
<gene>
    <name evidence="2" type="ordered locus">MTR_7g044870</name>
</gene>
<dbReference type="InterPro" id="IPR057207">
    <property type="entry name" value="FBXL15_LRR"/>
</dbReference>
<evidence type="ECO:0000313" key="2">
    <source>
        <dbReference type="EMBL" id="AES78749.2"/>
    </source>
</evidence>
<evidence type="ECO:0000259" key="1">
    <source>
        <dbReference type="Pfam" id="PF25372"/>
    </source>
</evidence>
<proteinExistence type="predicted"/>
<dbReference type="EMBL" id="CM001223">
    <property type="protein sequence ID" value="AES78749.2"/>
    <property type="molecule type" value="Genomic_DNA"/>
</dbReference>
<dbReference type="Proteomes" id="UP000002051">
    <property type="component" value="Unassembled WGS sequence"/>
</dbReference>
<keyword evidence="4" id="KW-1185">Reference proteome</keyword>
<dbReference type="SMART" id="SM00367">
    <property type="entry name" value="LRR_CC"/>
    <property type="match status" value="5"/>
</dbReference>
<dbReference type="InterPro" id="IPR006553">
    <property type="entry name" value="Leu-rich_rpt_Cys-con_subtyp"/>
</dbReference>
<organism evidence="2 4">
    <name type="scientific">Medicago truncatula</name>
    <name type="common">Barrel medic</name>
    <name type="synonym">Medicago tribuloides</name>
    <dbReference type="NCBI Taxonomy" id="3880"/>
    <lineage>
        <taxon>Eukaryota</taxon>
        <taxon>Viridiplantae</taxon>
        <taxon>Streptophyta</taxon>
        <taxon>Embryophyta</taxon>
        <taxon>Tracheophyta</taxon>
        <taxon>Spermatophyta</taxon>
        <taxon>Magnoliopsida</taxon>
        <taxon>eudicotyledons</taxon>
        <taxon>Gunneridae</taxon>
        <taxon>Pentapetalae</taxon>
        <taxon>rosids</taxon>
        <taxon>fabids</taxon>
        <taxon>Fabales</taxon>
        <taxon>Fabaceae</taxon>
        <taxon>Papilionoideae</taxon>
        <taxon>50 kb inversion clade</taxon>
        <taxon>NPAAA clade</taxon>
        <taxon>Hologalegina</taxon>
        <taxon>IRL clade</taxon>
        <taxon>Trifolieae</taxon>
        <taxon>Medicago</taxon>
    </lineage>
</organism>
<dbReference type="eggNOG" id="KOG1947">
    <property type="taxonomic scope" value="Eukaryota"/>
</dbReference>
<reference evidence="2 4" key="1">
    <citation type="journal article" date="2011" name="Nature">
        <title>The Medicago genome provides insight into the evolution of rhizobial symbioses.</title>
        <authorList>
            <person name="Young N.D."/>
            <person name="Debelle F."/>
            <person name="Oldroyd G.E."/>
            <person name="Geurts R."/>
            <person name="Cannon S.B."/>
            <person name="Udvardi M.K."/>
            <person name="Benedito V.A."/>
            <person name="Mayer K.F."/>
            <person name="Gouzy J."/>
            <person name="Schoof H."/>
            <person name="Van de Peer Y."/>
            <person name="Proost S."/>
            <person name="Cook D.R."/>
            <person name="Meyers B.C."/>
            <person name="Spannagl M."/>
            <person name="Cheung F."/>
            <person name="De Mita S."/>
            <person name="Krishnakumar V."/>
            <person name="Gundlach H."/>
            <person name="Zhou S."/>
            <person name="Mudge J."/>
            <person name="Bharti A.K."/>
            <person name="Murray J.D."/>
            <person name="Naoumkina M.A."/>
            <person name="Rosen B."/>
            <person name="Silverstein K.A."/>
            <person name="Tang H."/>
            <person name="Rombauts S."/>
            <person name="Zhao P.X."/>
            <person name="Zhou P."/>
            <person name="Barbe V."/>
            <person name="Bardou P."/>
            <person name="Bechner M."/>
            <person name="Bellec A."/>
            <person name="Berger A."/>
            <person name="Berges H."/>
            <person name="Bidwell S."/>
            <person name="Bisseling T."/>
            <person name="Choisne N."/>
            <person name="Couloux A."/>
            <person name="Denny R."/>
            <person name="Deshpande S."/>
            <person name="Dai X."/>
            <person name="Doyle J.J."/>
            <person name="Dudez A.M."/>
            <person name="Farmer A.D."/>
            <person name="Fouteau S."/>
            <person name="Franken C."/>
            <person name="Gibelin C."/>
            <person name="Gish J."/>
            <person name="Goldstein S."/>
            <person name="Gonzalez A.J."/>
            <person name="Green P.J."/>
            <person name="Hallab A."/>
            <person name="Hartog M."/>
            <person name="Hua A."/>
            <person name="Humphray S.J."/>
            <person name="Jeong D.H."/>
            <person name="Jing Y."/>
            <person name="Jocker A."/>
            <person name="Kenton S.M."/>
            <person name="Kim D.J."/>
            <person name="Klee K."/>
            <person name="Lai H."/>
            <person name="Lang C."/>
            <person name="Lin S."/>
            <person name="Macmil S.L."/>
            <person name="Magdelenat G."/>
            <person name="Matthews L."/>
            <person name="McCorrison J."/>
            <person name="Monaghan E.L."/>
            <person name="Mun J.H."/>
            <person name="Najar F.Z."/>
            <person name="Nicholson C."/>
            <person name="Noirot C."/>
            <person name="O'Bleness M."/>
            <person name="Paule C.R."/>
            <person name="Poulain J."/>
            <person name="Prion F."/>
            <person name="Qin B."/>
            <person name="Qu C."/>
            <person name="Retzel E.F."/>
            <person name="Riddle C."/>
            <person name="Sallet E."/>
            <person name="Samain S."/>
            <person name="Samson N."/>
            <person name="Sanders I."/>
            <person name="Saurat O."/>
            <person name="Scarpelli C."/>
            <person name="Schiex T."/>
            <person name="Segurens B."/>
            <person name="Severin A.J."/>
            <person name="Sherrier D.J."/>
            <person name="Shi R."/>
            <person name="Sims S."/>
            <person name="Singer S.R."/>
            <person name="Sinharoy S."/>
            <person name="Sterck L."/>
            <person name="Viollet A."/>
            <person name="Wang B.B."/>
            <person name="Wang K."/>
            <person name="Wang M."/>
            <person name="Wang X."/>
            <person name="Warfsmann J."/>
            <person name="Weissenbach J."/>
            <person name="White D.D."/>
            <person name="White J.D."/>
            <person name="Wiley G.B."/>
            <person name="Wincker P."/>
            <person name="Xing Y."/>
            <person name="Yang L."/>
            <person name="Yao Z."/>
            <person name="Ying F."/>
            <person name="Zhai J."/>
            <person name="Zhou L."/>
            <person name="Zuber A."/>
            <person name="Denarie J."/>
            <person name="Dixon R.A."/>
            <person name="May G.D."/>
            <person name="Schwartz D.C."/>
            <person name="Rogers J."/>
            <person name="Quetier F."/>
            <person name="Town C.D."/>
            <person name="Roe B.A."/>
        </authorList>
    </citation>
    <scope>NUCLEOTIDE SEQUENCE [LARGE SCALE GENOMIC DNA]</scope>
    <source>
        <strain evidence="2">A17</strain>
        <strain evidence="3 4">cv. Jemalong A17</strain>
    </source>
</reference>
<accession>A0A0C3W550</accession>
<dbReference type="InterPro" id="IPR032675">
    <property type="entry name" value="LRR_dom_sf"/>
</dbReference>
<dbReference type="SUPFAM" id="SSF52047">
    <property type="entry name" value="RNI-like"/>
    <property type="match status" value="1"/>
</dbReference>
<accession>G7KTX6</accession>
<dbReference type="EnsemblPlants" id="AES78749">
    <property type="protein sequence ID" value="AES78749"/>
    <property type="gene ID" value="MTR_7g044870"/>
</dbReference>
<sequence>MKRKERTSSVKSSPENRTKRRKRISDFYLPDECWECVFRFIINDNNKSCLNSLSLVSKQFLSITNSLLFSLRVKVKTRPFLPILFERFTNLNTLDLTYFYDDHNLDDLLCQISIFPLKLKSLKLPFGCRFPAYGLQVFLQTITTLNSLTCCAADFCDMDLSPIVDCFPLLEHLELCNTSFNDQHVVDFSLFLSNLVSINLNACRNLTETTLFSLGRNCPSLIEIKMKCTATGEASVGHSDSLVEFGVYPQLKSLYLAHNYRLSDEIIRILASIFPNLELLDLGHCYNISQGISQVLRKCYKLKHLNLTGCLSVKLHGMNFAVPELEVLNLSETKVNDKTLYAISKNCCGLLQLLLEFCYNVTEVGVKHVLENCTQLREINLRYIHCCQKATPWPDDRMPMPTKAAP</sequence>
<evidence type="ECO:0000313" key="3">
    <source>
        <dbReference type="EnsemblPlants" id="AES78749"/>
    </source>
</evidence>
<dbReference type="Gene3D" id="1.20.1280.50">
    <property type="match status" value="1"/>
</dbReference>
<dbReference type="PANTHER" id="PTHR13318">
    <property type="entry name" value="PARTNER OF PAIRED, ISOFORM B-RELATED"/>
    <property type="match status" value="1"/>
</dbReference>
<evidence type="ECO:0000313" key="4">
    <source>
        <dbReference type="Proteomes" id="UP000002051"/>
    </source>
</evidence>
<protein>
    <submittedName>
        <fullName evidence="2">RNI superfamily protein, putative</fullName>
    </submittedName>
</protein>
<dbReference type="PaxDb" id="3880-AES78749"/>
<dbReference type="GO" id="GO:0005737">
    <property type="term" value="C:cytoplasm"/>
    <property type="evidence" value="ECO:0000318"/>
    <property type="project" value="GO_Central"/>
</dbReference>
<reference evidence="3" key="3">
    <citation type="submission" date="2015-04" db="UniProtKB">
        <authorList>
            <consortium name="EnsemblPlants"/>
        </authorList>
    </citation>
    <scope>IDENTIFICATION</scope>
    <source>
        <strain evidence="3">cv. Jemalong A17</strain>
    </source>
</reference>
<reference evidence="2 4" key="2">
    <citation type="journal article" date="2014" name="BMC Genomics">
        <title>An improved genome release (version Mt4.0) for the model legume Medicago truncatula.</title>
        <authorList>
            <person name="Tang H."/>
            <person name="Krishnakumar V."/>
            <person name="Bidwell S."/>
            <person name="Rosen B."/>
            <person name="Chan A."/>
            <person name="Zhou S."/>
            <person name="Gentzbittel L."/>
            <person name="Childs K.L."/>
            <person name="Yandell M."/>
            <person name="Gundlach H."/>
            <person name="Mayer K.F."/>
            <person name="Schwartz D.C."/>
            <person name="Town C.D."/>
        </authorList>
    </citation>
    <scope>GENOME REANNOTATION</scope>
    <source>
        <strain evidence="3 4">cv. Jemalong A17</strain>
    </source>
</reference>
<dbReference type="PANTHER" id="PTHR13318:SF106">
    <property type="entry name" value="F-BOX_LRR-REPEAT PROTEIN 2"/>
    <property type="match status" value="1"/>
</dbReference>
<feature type="domain" description="F-box/LRR-repeat protein 15-like leucin rich repeat" evidence="1">
    <location>
        <begin position="250"/>
        <end position="376"/>
    </location>
</feature>
<dbReference type="Gene3D" id="3.80.10.10">
    <property type="entry name" value="Ribonuclease Inhibitor"/>
    <property type="match status" value="3"/>
</dbReference>
<dbReference type="HOGENOM" id="CLU_028145_1_1_1"/>
<name>G7KTX6_MEDTR</name>